<dbReference type="SUPFAM" id="SSF52743">
    <property type="entry name" value="Subtilisin-like"/>
    <property type="match status" value="1"/>
</dbReference>
<organism evidence="1 2">
    <name type="scientific">Planococcus wigleyi</name>
    <dbReference type="NCBI Taxonomy" id="2762216"/>
    <lineage>
        <taxon>Bacteria</taxon>
        <taxon>Bacillati</taxon>
        <taxon>Bacillota</taxon>
        <taxon>Bacilli</taxon>
        <taxon>Bacillales</taxon>
        <taxon>Caryophanaceae</taxon>
        <taxon>Planococcus</taxon>
    </lineage>
</organism>
<name>A0ABR8W8P6_9BACL</name>
<protein>
    <recommendedName>
        <fullName evidence="3">Peptidase S8/S53 domain-containing protein</fullName>
    </recommendedName>
</protein>
<comment type="caution">
    <text evidence="1">The sequence shown here is derived from an EMBL/GenBank/DDBJ whole genome shotgun (WGS) entry which is preliminary data.</text>
</comment>
<dbReference type="Proteomes" id="UP000658980">
    <property type="component" value="Unassembled WGS sequence"/>
</dbReference>
<reference evidence="1 2" key="1">
    <citation type="submission" date="2020-08" db="EMBL/GenBank/DDBJ databases">
        <title>A Genomic Blueprint of the Chicken Gut Microbiome.</title>
        <authorList>
            <person name="Gilroy R."/>
            <person name="Ravi A."/>
            <person name="Getino M."/>
            <person name="Pursley I."/>
            <person name="Horton D.L."/>
            <person name="Alikhan N.-F."/>
            <person name="Baker D."/>
            <person name="Gharbi K."/>
            <person name="Hall N."/>
            <person name="Watson M."/>
            <person name="Adriaenssens E.M."/>
            <person name="Foster-Nyarko E."/>
            <person name="Jarju S."/>
            <person name="Secka A."/>
            <person name="Antonio M."/>
            <person name="Oren A."/>
            <person name="Chaudhuri R."/>
            <person name="La Ragione R.M."/>
            <person name="Hildebrand F."/>
            <person name="Pallen M.J."/>
        </authorList>
    </citation>
    <scope>NUCLEOTIDE SEQUENCE [LARGE SCALE GENOMIC DNA]</scope>
    <source>
        <strain evidence="1 2">Sa1BUA13</strain>
    </source>
</reference>
<dbReference type="InterPro" id="IPR036852">
    <property type="entry name" value="Peptidase_S8/S53_dom_sf"/>
</dbReference>
<evidence type="ECO:0000313" key="2">
    <source>
        <dbReference type="Proteomes" id="UP000658980"/>
    </source>
</evidence>
<proteinExistence type="predicted"/>
<evidence type="ECO:0000313" key="1">
    <source>
        <dbReference type="EMBL" id="MBD8013384.1"/>
    </source>
</evidence>
<accession>A0ABR8W8P6</accession>
<sequence length="49" mass="5503">MTLDTGVSFATAYASGYAALLIQYFKENNIPYDQEKIIEELSGDLETHM</sequence>
<dbReference type="RefSeq" id="WP_191713637.1">
    <property type="nucleotide sequence ID" value="NZ_JACSPU010000001.1"/>
</dbReference>
<evidence type="ECO:0008006" key="3">
    <source>
        <dbReference type="Google" id="ProtNLM"/>
    </source>
</evidence>
<gene>
    <name evidence="1" type="ORF">H9630_01030</name>
</gene>
<keyword evidence="2" id="KW-1185">Reference proteome</keyword>
<dbReference type="EMBL" id="JACSPU010000001">
    <property type="protein sequence ID" value="MBD8013384.1"/>
    <property type="molecule type" value="Genomic_DNA"/>
</dbReference>